<evidence type="ECO:0000259" key="2">
    <source>
        <dbReference type="Pfam" id="PF25381"/>
    </source>
</evidence>
<feature type="region of interest" description="Disordered" evidence="1">
    <location>
        <begin position="487"/>
        <end position="549"/>
    </location>
</feature>
<dbReference type="EMBL" id="PUHW01000268">
    <property type="protein sequence ID" value="KAG0687390.1"/>
    <property type="molecule type" value="Genomic_DNA"/>
</dbReference>
<feature type="compositionally biased region" description="Basic residues" evidence="1">
    <location>
        <begin position="682"/>
        <end position="695"/>
    </location>
</feature>
<dbReference type="Proteomes" id="UP000697127">
    <property type="component" value="Unassembled WGS sequence"/>
</dbReference>
<gene>
    <name evidence="3" type="ORF">C6P40_002399</name>
</gene>
<keyword evidence="4" id="KW-1185">Reference proteome</keyword>
<feature type="compositionally biased region" description="Low complexity" evidence="1">
    <location>
        <begin position="669"/>
        <end position="681"/>
    </location>
</feature>
<feature type="region of interest" description="Disordered" evidence="1">
    <location>
        <begin position="584"/>
        <end position="703"/>
    </location>
</feature>
<feature type="compositionally biased region" description="Polar residues" evidence="1">
    <location>
        <begin position="642"/>
        <end position="662"/>
    </location>
</feature>
<dbReference type="InterPro" id="IPR058155">
    <property type="entry name" value="Skg3/CAF120-like_PH"/>
</dbReference>
<feature type="compositionally biased region" description="Basic and acidic residues" evidence="1">
    <location>
        <begin position="502"/>
        <end position="512"/>
    </location>
</feature>
<organism evidence="3 4">
    <name type="scientific">Pichia californica</name>
    <dbReference type="NCBI Taxonomy" id="460514"/>
    <lineage>
        <taxon>Eukaryota</taxon>
        <taxon>Fungi</taxon>
        <taxon>Dikarya</taxon>
        <taxon>Ascomycota</taxon>
        <taxon>Saccharomycotina</taxon>
        <taxon>Pichiomycetes</taxon>
        <taxon>Pichiales</taxon>
        <taxon>Pichiaceae</taxon>
        <taxon>Pichia</taxon>
    </lineage>
</organism>
<feature type="compositionally biased region" description="Polar residues" evidence="1">
    <location>
        <begin position="610"/>
        <end position="636"/>
    </location>
</feature>
<feature type="region of interest" description="Disordered" evidence="1">
    <location>
        <begin position="721"/>
        <end position="781"/>
    </location>
</feature>
<accession>A0A9P6WHR2</accession>
<feature type="compositionally biased region" description="Polar residues" evidence="1">
    <location>
        <begin position="487"/>
        <end position="501"/>
    </location>
</feature>
<reference evidence="3" key="1">
    <citation type="submission" date="2020-11" db="EMBL/GenBank/DDBJ databases">
        <title>Kefir isolates.</title>
        <authorList>
            <person name="Marcisauskas S."/>
            <person name="Kim Y."/>
            <person name="Blasche S."/>
        </authorList>
    </citation>
    <scope>NUCLEOTIDE SEQUENCE</scope>
    <source>
        <strain evidence="3">Olga-1</strain>
    </source>
</reference>
<dbReference type="Pfam" id="PF25381">
    <property type="entry name" value="PH_26"/>
    <property type="match status" value="1"/>
</dbReference>
<feature type="compositionally biased region" description="Basic and acidic residues" evidence="1">
    <location>
        <begin position="9"/>
        <end position="20"/>
    </location>
</feature>
<feature type="compositionally biased region" description="Polar residues" evidence="1">
    <location>
        <begin position="513"/>
        <end position="537"/>
    </location>
</feature>
<evidence type="ECO:0000313" key="4">
    <source>
        <dbReference type="Proteomes" id="UP000697127"/>
    </source>
</evidence>
<feature type="region of interest" description="Disordered" evidence="1">
    <location>
        <begin position="42"/>
        <end position="62"/>
    </location>
</feature>
<feature type="domain" description="Skg3/CAF120-like PH-like" evidence="2">
    <location>
        <begin position="219"/>
        <end position="376"/>
    </location>
</feature>
<proteinExistence type="predicted"/>
<evidence type="ECO:0000313" key="3">
    <source>
        <dbReference type="EMBL" id="KAG0687390.1"/>
    </source>
</evidence>
<comment type="caution">
    <text evidence="3">The sequence shown here is derived from an EMBL/GenBank/DDBJ whole genome shotgun (WGS) entry which is preliminary data.</text>
</comment>
<name>A0A9P6WHR2_9ASCO</name>
<feature type="region of interest" description="Disordered" evidence="1">
    <location>
        <begin position="1"/>
        <end position="28"/>
    </location>
</feature>
<sequence length="781" mass="88067">MQKLRVFSKSKEKDSPHSTLEKPSTPKFRDFSLNLTRSNSNSNLNVNFTPPSSPIPSTLESGGKLSPELAPIVSLLTAQSHRKYSEGIFMLLKDLDSDGNPSDRKWIEVYGIMIGNELAYWDSDQLESVGSAVVGDKKPSYLNFSDGTFKTCPSLPSANGNIDNVIVLSTTLKNRFLLQFSSDEDFINWSLAFRLSAYEYKSLQEAYTASLLSARGSLLSDIRVILSEKKFDYEDWTSVRFGAGMPWKRCFAVIEPSKKTRKGFKNGNIYFYDNEKKNKKLLMAKITNISSVYALYPRTYTIIDKSTMIKLEGSIQFDVKENSKDCSIFLMPEQHTSVPGYDTLIRFLIPLMDSFNLYGRPKKLNADKLDPNSLLFGLPVLPKVHYLELKDLKSIINKSSASLDWDQHEWNTKIKEIIKVKINNGYTGCGSSDGINGALDLLNSSKDLATGKVKFFVSKPEVNKYLENSPHAKGLTKFQTSSDEFTVNSSTTPLSQNASKNKFNDLESDRNDSLYSKSRSEFSNTPGPLLPSQTPLQSEEGVLPKTSPSPQVVNIYQKYSQIPDSEKLNSNNLSNSFNDLRIEDHSPKKQSTENDPSVTSFGVYGPMKSHSPQMNQQGFQNNNRSFSGPGTNQGRSNAPGPNYSTGYNHQPSHQQGFNNTNHAYPPPQQQQQQQQQQQNYQHQHHHQNYHQHHQQQHQQHQVLPPQQNGYLSQQQQQGYYNGNSQYQQNYGQPVPPQLQYGQAPPTAGNRGARYRQPPPQMQQPQSGKSFKHDPYALAKLN</sequence>
<dbReference type="InterPro" id="IPR011993">
    <property type="entry name" value="PH-like_dom_sf"/>
</dbReference>
<dbReference type="AlphaFoldDB" id="A0A9P6WHR2"/>
<feature type="compositionally biased region" description="Low complexity" evidence="1">
    <location>
        <begin position="721"/>
        <end position="732"/>
    </location>
</feature>
<dbReference type="Gene3D" id="2.30.29.30">
    <property type="entry name" value="Pleckstrin-homology domain (PH domain)/Phosphotyrosine-binding domain (PTB)"/>
    <property type="match status" value="1"/>
</dbReference>
<evidence type="ECO:0000256" key="1">
    <source>
        <dbReference type="SAM" id="MobiDB-lite"/>
    </source>
</evidence>
<protein>
    <recommendedName>
        <fullName evidence="2">Skg3/CAF120-like PH-like domain-containing protein</fullName>
    </recommendedName>
</protein>
<dbReference type="SUPFAM" id="SSF50729">
    <property type="entry name" value="PH domain-like"/>
    <property type="match status" value="1"/>
</dbReference>